<gene>
    <name evidence="1" type="ORF">pdam_00015743</name>
</gene>
<evidence type="ECO:0000313" key="2">
    <source>
        <dbReference type="Proteomes" id="UP000275408"/>
    </source>
</evidence>
<dbReference type="Proteomes" id="UP000275408">
    <property type="component" value="Unassembled WGS sequence"/>
</dbReference>
<dbReference type="AlphaFoldDB" id="A0A3M6UV72"/>
<organism evidence="1 2">
    <name type="scientific">Pocillopora damicornis</name>
    <name type="common">Cauliflower coral</name>
    <name type="synonym">Millepora damicornis</name>
    <dbReference type="NCBI Taxonomy" id="46731"/>
    <lineage>
        <taxon>Eukaryota</taxon>
        <taxon>Metazoa</taxon>
        <taxon>Cnidaria</taxon>
        <taxon>Anthozoa</taxon>
        <taxon>Hexacorallia</taxon>
        <taxon>Scleractinia</taxon>
        <taxon>Astrocoeniina</taxon>
        <taxon>Pocilloporidae</taxon>
        <taxon>Pocillopora</taxon>
    </lineage>
</organism>
<reference evidence="1 2" key="1">
    <citation type="journal article" date="2018" name="Sci. Rep.">
        <title>Comparative analysis of the Pocillopora damicornis genome highlights role of immune system in coral evolution.</title>
        <authorList>
            <person name="Cunning R."/>
            <person name="Bay R.A."/>
            <person name="Gillette P."/>
            <person name="Baker A.C."/>
            <person name="Traylor-Knowles N."/>
        </authorList>
    </citation>
    <scope>NUCLEOTIDE SEQUENCE [LARGE SCALE GENOMIC DNA]</scope>
    <source>
        <strain evidence="1">RSMAS</strain>
        <tissue evidence="1">Whole animal</tissue>
    </source>
</reference>
<keyword evidence="2" id="KW-1185">Reference proteome</keyword>
<evidence type="ECO:0000313" key="1">
    <source>
        <dbReference type="EMBL" id="RMX57603.1"/>
    </source>
</evidence>
<dbReference type="EMBL" id="RCHS01000628">
    <property type="protein sequence ID" value="RMX57603.1"/>
    <property type="molecule type" value="Genomic_DNA"/>
</dbReference>
<sequence length="73" mass="8207">MTFYPKYQSATILLMLSRNSRILPLSMSGNVWQRALCCLPDTETSTCPTCRGKFCLQSLCGYVGCFETRMAPN</sequence>
<accession>A0A3M6UV72</accession>
<protein>
    <submittedName>
        <fullName evidence="1">Uncharacterized protein</fullName>
    </submittedName>
</protein>
<comment type="caution">
    <text evidence="1">The sequence shown here is derived from an EMBL/GenBank/DDBJ whole genome shotgun (WGS) entry which is preliminary data.</text>
</comment>
<name>A0A3M6UV72_POCDA</name>
<proteinExistence type="predicted"/>